<dbReference type="InterPro" id="IPR036206">
    <property type="entry name" value="ThiamineP_synth_sf"/>
</dbReference>
<dbReference type="InterPro" id="IPR013785">
    <property type="entry name" value="Aldolase_TIM"/>
</dbReference>
<feature type="domain" description="Thiamine phosphate synthase/TenI" evidence="3">
    <location>
        <begin position="19"/>
        <end position="171"/>
    </location>
</feature>
<evidence type="ECO:0000256" key="1">
    <source>
        <dbReference type="ARBA" id="ARBA00004948"/>
    </source>
</evidence>
<organism evidence="4 5">
    <name type="scientific">Hallella faecis</name>
    <dbReference type="NCBI Taxonomy" id="2841596"/>
    <lineage>
        <taxon>Bacteria</taxon>
        <taxon>Pseudomonadati</taxon>
        <taxon>Bacteroidota</taxon>
        <taxon>Bacteroidia</taxon>
        <taxon>Bacteroidales</taxon>
        <taxon>Prevotellaceae</taxon>
        <taxon>Hallella</taxon>
    </lineage>
</organism>
<name>A0ABV1FN55_9BACT</name>
<dbReference type="RefSeq" id="WP_215758837.1">
    <property type="nucleotide sequence ID" value="NZ_JAHKBE010000003.1"/>
</dbReference>
<proteinExistence type="predicted"/>
<dbReference type="EMBL" id="JBBNFP010000004">
    <property type="protein sequence ID" value="MEQ2485837.1"/>
    <property type="molecule type" value="Genomic_DNA"/>
</dbReference>
<reference evidence="4 5" key="1">
    <citation type="submission" date="2024-04" db="EMBL/GenBank/DDBJ databases">
        <title>Human intestinal bacterial collection.</title>
        <authorList>
            <person name="Pauvert C."/>
            <person name="Hitch T.C.A."/>
            <person name="Clavel T."/>
        </authorList>
    </citation>
    <scope>NUCLEOTIDE SEQUENCE [LARGE SCALE GENOMIC DNA]</scope>
    <source>
        <strain evidence="4 5">CLA-AA-H145</strain>
    </source>
</reference>
<sequence length="197" mass="21977">MKWIVITSPDFVPGEAFFIDKLFGHGLDLLHLRKPGASADECRDLLERIPERWRGQVVLHEHFELAEAYGAHGIHLNRRNPQAPEGYGGSVSCSCHSLEEVAASKPRHQYVFLSPIFDSISKVGYAAAFPEEQLRQAAKERLIDRQVVALGGVTATNIAALRAWHFGGAAFLGDVWSRMDDPNVDAYLAHLRQLLHE</sequence>
<evidence type="ECO:0000259" key="3">
    <source>
        <dbReference type="Pfam" id="PF02581"/>
    </source>
</evidence>
<evidence type="ECO:0000313" key="5">
    <source>
        <dbReference type="Proteomes" id="UP001487296"/>
    </source>
</evidence>
<dbReference type="InterPro" id="IPR022998">
    <property type="entry name" value="ThiamineP_synth_TenI"/>
</dbReference>
<keyword evidence="5" id="KW-1185">Reference proteome</keyword>
<dbReference type="Gene3D" id="3.20.20.70">
    <property type="entry name" value="Aldolase class I"/>
    <property type="match status" value="1"/>
</dbReference>
<comment type="caution">
    <text evidence="4">The sequence shown here is derived from an EMBL/GenBank/DDBJ whole genome shotgun (WGS) entry which is preliminary data.</text>
</comment>
<gene>
    <name evidence="4" type="ORF">AAAT34_02055</name>
</gene>
<accession>A0ABV1FN55</accession>
<protein>
    <submittedName>
        <fullName evidence="4">Thiamine phosphate synthase</fullName>
    </submittedName>
</protein>
<dbReference type="Proteomes" id="UP001487296">
    <property type="component" value="Unassembled WGS sequence"/>
</dbReference>
<comment type="pathway">
    <text evidence="1">Cofactor biosynthesis; thiamine diphosphate biosynthesis.</text>
</comment>
<dbReference type="PANTHER" id="PTHR20857:SF15">
    <property type="entry name" value="THIAMINE-PHOSPHATE SYNTHASE"/>
    <property type="match status" value="1"/>
</dbReference>
<dbReference type="Pfam" id="PF02581">
    <property type="entry name" value="TMP-TENI"/>
    <property type="match status" value="1"/>
</dbReference>
<dbReference type="CDD" id="cd00564">
    <property type="entry name" value="TMP_TenI"/>
    <property type="match status" value="1"/>
</dbReference>
<evidence type="ECO:0000256" key="2">
    <source>
        <dbReference type="ARBA" id="ARBA00022977"/>
    </source>
</evidence>
<keyword evidence="2" id="KW-0784">Thiamine biosynthesis</keyword>
<dbReference type="SUPFAM" id="SSF51391">
    <property type="entry name" value="Thiamin phosphate synthase"/>
    <property type="match status" value="1"/>
</dbReference>
<evidence type="ECO:0000313" key="4">
    <source>
        <dbReference type="EMBL" id="MEQ2485837.1"/>
    </source>
</evidence>
<dbReference type="PANTHER" id="PTHR20857">
    <property type="entry name" value="THIAMINE-PHOSPHATE PYROPHOSPHORYLASE"/>
    <property type="match status" value="1"/>
</dbReference>